<dbReference type="OrthoDB" id="377226at2157"/>
<dbReference type="AlphaFoldDB" id="A0A8T8E2M5"/>
<protein>
    <submittedName>
        <fullName evidence="2">Uncharacterized protein</fullName>
    </submittedName>
</protein>
<evidence type="ECO:0000313" key="3">
    <source>
        <dbReference type="Proteomes" id="UP000637819"/>
    </source>
</evidence>
<evidence type="ECO:0000256" key="1">
    <source>
        <dbReference type="SAM" id="MobiDB-lite"/>
    </source>
</evidence>
<feature type="compositionally biased region" description="Basic and acidic residues" evidence="1">
    <location>
        <begin position="10"/>
        <end position="64"/>
    </location>
</feature>
<gene>
    <name evidence="2" type="ORF">JMJ58_01620</name>
</gene>
<organism evidence="2 3">
    <name type="scientific">Haloterrigena salifodinae</name>
    <dbReference type="NCBI Taxonomy" id="2675099"/>
    <lineage>
        <taxon>Archaea</taxon>
        <taxon>Methanobacteriati</taxon>
        <taxon>Methanobacteriota</taxon>
        <taxon>Stenosarchaea group</taxon>
        <taxon>Halobacteria</taxon>
        <taxon>Halobacteriales</taxon>
        <taxon>Natrialbaceae</taxon>
        <taxon>Haloterrigena</taxon>
    </lineage>
</organism>
<dbReference type="KEGG" id="hsal:JMJ58_01620"/>
<dbReference type="Proteomes" id="UP000637819">
    <property type="component" value="Chromosome"/>
</dbReference>
<sequence>MSSQNPMYHTIDRHPRPSRERTRFEANRHPDRTDARAERTSLERGDAGARKRPATDRDTAGECR</sequence>
<keyword evidence="3" id="KW-1185">Reference proteome</keyword>
<dbReference type="GeneID" id="62873782"/>
<dbReference type="EMBL" id="CP069188">
    <property type="protein sequence ID" value="QRV15631.1"/>
    <property type="molecule type" value="Genomic_DNA"/>
</dbReference>
<reference evidence="2 3" key="1">
    <citation type="submission" date="2021-01" db="EMBL/GenBank/DDBJ databases">
        <title>Genome Sequence and Methylation Pattern of Haloterrigena salifodinae BOL5-1, An Extremely Halophilic Archaeon from a Bolivian Salt Mine.</title>
        <authorList>
            <person name="DasSarma P."/>
            <person name="Anton B.P."/>
            <person name="DasSarma S.L."/>
            <person name="von Ehrenheim H.A.L."/>
            <person name="Martinez F.L."/>
            <person name="Guzman D."/>
            <person name="Roberts R.J."/>
            <person name="DasSarma S."/>
        </authorList>
    </citation>
    <scope>NUCLEOTIDE SEQUENCE [LARGE SCALE GENOMIC DNA]</scope>
    <source>
        <strain evidence="2 3">BOL5-1</strain>
    </source>
</reference>
<feature type="region of interest" description="Disordered" evidence="1">
    <location>
        <begin position="1"/>
        <end position="64"/>
    </location>
</feature>
<proteinExistence type="predicted"/>
<accession>A0A8T8E2M5</accession>
<name>A0A8T8E2M5_9EURY</name>
<dbReference type="RefSeq" id="WP_204748105.1">
    <property type="nucleotide sequence ID" value="NZ_CP069188.1"/>
</dbReference>
<evidence type="ECO:0000313" key="2">
    <source>
        <dbReference type="EMBL" id="QRV15631.1"/>
    </source>
</evidence>